<feature type="compositionally biased region" description="Acidic residues" evidence="1">
    <location>
        <begin position="209"/>
        <end position="223"/>
    </location>
</feature>
<evidence type="ECO:0000313" key="3">
    <source>
        <dbReference type="Proteomes" id="UP001500751"/>
    </source>
</evidence>
<dbReference type="Proteomes" id="UP001500751">
    <property type="component" value="Unassembled WGS sequence"/>
</dbReference>
<evidence type="ECO:0008006" key="4">
    <source>
        <dbReference type="Google" id="ProtNLM"/>
    </source>
</evidence>
<dbReference type="RefSeq" id="WP_344668747.1">
    <property type="nucleotide sequence ID" value="NZ_BAAAQN010000039.1"/>
</dbReference>
<feature type="region of interest" description="Disordered" evidence="1">
    <location>
        <begin position="167"/>
        <end position="223"/>
    </location>
</feature>
<reference evidence="3" key="1">
    <citation type="journal article" date="2019" name="Int. J. Syst. Evol. Microbiol.">
        <title>The Global Catalogue of Microorganisms (GCM) 10K type strain sequencing project: providing services to taxonomists for standard genome sequencing and annotation.</title>
        <authorList>
            <consortium name="The Broad Institute Genomics Platform"/>
            <consortium name="The Broad Institute Genome Sequencing Center for Infectious Disease"/>
            <person name="Wu L."/>
            <person name="Ma J."/>
        </authorList>
    </citation>
    <scope>NUCLEOTIDE SEQUENCE [LARGE SCALE GENOMIC DNA]</scope>
    <source>
        <strain evidence="3">JCM 16014</strain>
    </source>
</reference>
<organism evidence="2 3">
    <name type="scientific">Catenulispora yoronensis</name>
    <dbReference type="NCBI Taxonomy" id="450799"/>
    <lineage>
        <taxon>Bacteria</taxon>
        <taxon>Bacillati</taxon>
        <taxon>Actinomycetota</taxon>
        <taxon>Actinomycetes</taxon>
        <taxon>Catenulisporales</taxon>
        <taxon>Catenulisporaceae</taxon>
        <taxon>Catenulispora</taxon>
    </lineage>
</organism>
<dbReference type="Pfam" id="PF10722">
    <property type="entry name" value="YbjN"/>
    <property type="match status" value="1"/>
</dbReference>
<name>A0ABP5GGG6_9ACTN</name>
<feature type="compositionally biased region" description="Pro residues" evidence="1">
    <location>
        <begin position="16"/>
        <end position="25"/>
    </location>
</feature>
<dbReference type="EMBL" id="BAAAQN010000039">
    <property type="protein sequence ID" value="GAA2045578.1"/>
    <property type="molecule type" value="Genomic_DNA"/>
</dbReference>
<evidence type="ECO:0000313" key="2">
    <source>
        <dbReference type="EMBL" id="GAA2045578.1"/>
    </source>
</evidence>
<accession>A0ABP5GGG6</accession>
<protein>
    <recommendedName>
        <fullName evidence="4">YbjN domain-containing protein</fullName>
    </recommendedName>
</protein>
<comment type="caution">
    <text evidence="2">The sequence shown here is derived from an EMBL/GenBank/DDBJ whole genome shotgun (WGS) entry which is preliminary data.</text>
</comment>
<proteinExistence type="predicted"/>
<keyword evidence="3" id="KW-1185">Reference proteome</keyword>
<feature type="compositionally biased region" description="Basic and acidic residues" evidence="1">
    <location>
        <begin position="188"/>
        <end position="199"/>
    </location>
</feature>
<gene>
    <name evidence="2" type="ORF">GCM10009839_57050</name>
</gene>
<dbReference type="InterPro" id="IPR019660">
    <property type="entry name" value="Put_sensory_transdc_reg_YbjN"/>
</dbReference>
<sequence>MTIDPGAIPNFGPQGPQEPPQGPPPIIKPDNNLVGDLFEQLGIKHTTDPEGDIVASWPGFRVYAMFRGDQKELFAIRSFYERAYPLEEKQELLDVIDEWNRDTLWPKVYTHTNEDGVLRLVGEAQMVVPQGVNIDYFVGTTVNWVQASVGFHGWLAERLGLEAEVQSVGQNGRPDAGEDLDGGSGIVKDVKGDAGKGDAGKGGAKGGDVDSDESDFDSTDDLD</sequence>
<evidence type="ECO:0000256" key="1">
    <source>
        <dbReference type="SAM" id="MobiDB-lite"/>
    </source>
</evidence>
<feature type="region of interest" description="Disordered" evidence="1">
    <location>
        <begin position="1"/>
        <end position="25"/>
    </location>
</feature>